<dbReference type="SUPFAM" id="SSF88659">
    <property type="entry name" value="Sigma3 and sigma4 domains of RNA polymerase sigma factors"/>
    <property type="match status" value="1"/>
</dbReference>
<evidence type="ECO:0000313" key="7">
    <source>
        <dbReference type="Proteomes" id="UP000474296"/>
    </source>
</evidence>
<dbReference type="SUPFAM" id="SSF88946">
    <property type="entry name" value="Sigma2 domain of RNA polymerase sigma factors"/>
    <property type="match status" value="1"/>
</dbReference>
<dbReference type="Proteomes" id="UP000474296">
    <property type="component" value="Unassembled WGS sequence"/>
</dbReference>
<proteinExistence type="inferred from homology"/>
<evidence type="ECO:0000256" key="3">
    <source>
        <dbReference type="ARBA" id="ARBA00023082"/>
    </source>
</evidence>
<keyword evidence="3" id="KW-0731">Sigma factor</keyword>
<feature type="domain" description="RNA polymerase sigma-70 region 2" evidence="5">
    <location>
        <begin position="23"/>
        <end position="90"/>
    </location>
</feature>
<evidence type="ECO:0000256" key="4">
    <source>
        <dbReference type="ARBA" id="ARBA00023163"/>
    </source>
</evidence>
<dbReference type="InterPro" id="IPR013324">
    <property type="entry name" value="RNA_pol_sigma_r3/r4-like"/>
</dbReference>
<keyword evidence="4" id="KW-0804">Transcription</keyword>
<evidence type="ECO:0000259" key="5">
    <source>
        <dbReference type="Pfam" id="PF04542"/>
    </source>
</evidence>
<name>A0A6M0CNW0_9FLAO</name>
<dbReference type="PANTHER" id="PTHR43133">
    <property type="entry name" value="RNA POLYMERASE ECF-TYPE SIGMA FACTO"/>
    <property type="match status" value="1"/>
</dbReference>
<dbReference type="InterPro" id="IPR039425">
    <property type="entry name" value="RNA_pol_sigma-70-like"/>
</dbReference>
<dbReference type="InterPro" id="IPR014284">
    <property type="entry name" value="RNA_pol_sigma-70_dom"/>
</dbReference>
<organism evidence="6 7">
    <name type="scientific">Spongiivirga citrea</name>
    <dbReference type="NCBI Taxonomy" id="1481457"/>
    <lineage>
        <taxon>Bacteria</taxon>
        <taxon>Pseudomonadati</taxon>
        <taxon>Bacteroidota</taxon>
        <taxon>Flavobacteriia</taxon>
        <taxon>Flavobacteriales</taxon>
        <taxon>Flavobacteriaceae</taxon>
        <taxon>Spongiivirga</taxon>
    </lineage>
</organism>
<dbReference type="EMBL" id="JAABOQ010000004">
    <property type="protein sequence ID" value="NER17549.1"/>
    <property type="molecule type" value="Genomic_DNA"/>
</dbReference>
<keyword evidence="7" id="KW-1185">Reference proteome</keyword>
<accession>A0A6M0CNW0</accession>
<dbReference type="GO" id="GO:0006352">
    <property type="term" value="P:DNA-templated transcription initiation"/>
    <property type="evidence" value="ECO:0007669"/>
    <property type="project" value="InterPro"/>
</dbReference>
<dbReference type="InterPro" id="IPR007627">
    <property type="entry name" value="RNA_pol_sigma70_r2"/>
</dbReference>
<sequence length="278" mass="31981">MKKSNEDLLLDALNGNINAFQSLFAEFQSQLKSYLYRLLANRNDAEDITHDTFIKAYDKLKTFKGEASLKTWVFQIATSIAYNYLKRRKRWVPDVSEQAKNLVQSNADLAGRIVKVAQTSEYGKYEIKEHIDTCFTCISKNLQIENQIALILKDIYDFSVNDICLIIEKSEGTVKYLLQNARGSMTDIFDNRCALVNKNGACNQCSELNGWFNPKQDQQEAISKLQLVKKSKKYNREELYKLRTNLVKAIDPLKSDGFELQDILLRCNQMAMGEIQVE</sequence>
<reference evidence="6 7" key="1">
    <citation type="submission" date="2020-01" db="EMBL/GenBank/DDBJ databases">
        <title>Spongiivirga citrea KCTC 32990T.</title>
        <authorList>
            <person name="Wang G."/>
        </authorList>
    </citation>
    <scope>NUCLEOTIDE SEQUENCE [LARGE SCALE GENOMIC DNA]</scope>
    <source>
        <strain evidence="6 7">KCTC 32990</strain>
    </source>
</reference>
<dbReference type="GO" id="GO:0016987">
    <property type="term" value="F:sigma factor activity"/>
    <property type="evidence" value="ECO:0007669"/>
    <property type="project" value="UniProtKB-KW"/>
</dbReference>
<dbReference type="AlphaFoldDB" id="A0A6M0CNW0"/>
<dbReference type="NCBIfam" id="TIGR02937">
    <property type="entry name" value="sigma70-ECF"/>
    <property type="match status" value="1"/>
</dbReference>
<dbReference type="RefSeq" id="WP_164032178.1">
    <property type="nucleotide sequence ID" value="NZ_JAABOQ010000004.1"/>
</dbReference>
<evidence type="ECO:0000256" key="1">
    <source>
        <dbReference type="ARBA" id="ARBA00010641"/>
    </source>
</evidence>
<comment type="caution">
    <text evidence="6">The sequence shown here is derived from an EMBL/GenBank/DDBJ whole genome shotgun (WGS) entry which is preliminary data.</text>
</comment>
<comment type="similarity">
    <text evidence="1">Belongs to the sigma-70 factor family. ECF subfamily.</text>
</comment>
<dbReference type="Gene3D" id="1.10.1740.10">
    <property type="match status" value="1"/>
</dbReference>
<dbReference type="Pfam" id="PF04542">
    <property type="entry name" value="Sigma70_r2"/>
    <property type="match status" value="1"/>
</dbReference>
<dbReference type="PANTHER" id="PTHR43133:SF60">
    <property type="entry name" value="RNA POLYMERASE SIGMA FACTOR SIGV"/>
    <property type="match status" value="1"/>
</dbReference>
<keyword evidence="2" id="KW-0805">Transcription regulation</keyword>
<protein>
    <submittedName>
        <fullName evidence="6">Sigma-70 family RNA polymerase sigma factor</fullName>
    </submittedName>
</protein>
<evidence type="ECO:0000256" key="2">
    <source>
        <dbReference type="ARBA" id="ARBA00023015"/>
    </source>
</evidence>
<gene>
    <name evidence="6" type="ORF">GWK10_10030</name>
</gene>
<dbReference type="InterPro" id="IPR013325">
    <property type="entry name" value="RNA_pol_sigma_r2"/>
</dbReference>
<evidence type="ECO:0000313" key="6">
    <source>
        <dbReference type="EMBL" id="NER17549.1"/>
    </source>
</evidence>